<gene>
    <name evidence="5" type="ordered locus">Tresu_0210</name>
</gene>
<dbReference type="EMBL" id="CP002631">
    <property type="protein sequence ID" value="AEB13173.1"/>
    <property type="molecule type" value="Genomic_DNA"/>
</dbReference>
<protein>
    <submittedName>
        <fullName evidence="5">Glutamine synthetase catalytic region</fullName>
    </submittedName>
</protein>
<dbReference type="GO" id="GO:0004356">
    <property type="term" value="F:glutamine synthetase activity"/>
    <property type="evidence" value="ECO:0007669"/>
    <property type="project" value="InterPro"/>
</dbReference>
<dbReference type="Proteomes" id="UP000006852">
    <property type="component" value="Chromosome"/>
</dbReference>
<dbReference type="Gene3D" id="3.30.590.10">
    <property type="entry name" value="Glutamine synthetase/guanido kinase, catalytic domain"/>
    <property type="match status" value="1"/>
</dbReference>
<dbReference type="OrthoDB" id="9807095at2"/>
<dbReference type="Pfam" id="PF00120">
    <property type="entry name" value="Gln-synt_C"/>
    <property type="match status" value="1"/>
</dbReference>
<dbReference type="RefSeq" id="WP_013700484.1">
    <property type="nucleotide sequence ID" value="NC_015385.1"/>
</dbReference>
<evidence type="ECO:0000256" key="2">
    <source>
        <dbReference type="RuleBase" id="RU000384"/>
    </source>
</evidence>
<dbReference type="InterPro" id="IPR052725">
    <property type="entry name" value="GS_Type-3"/>
</dbReference>
<dbReference type="AlphaFoldDB" id="F2NWX4"/>
<comment type="similarity">
    <text evidence="1 2">Belongs to the glutamine synthetase family.</text>
</comment>
<dbReference type="SUPFAM" id="SSF55931">
    <property type="entry name" value="Glutamine synthetase/guanido kinase"/>
    <property type="match status" value="1"/>
</dbReference>
<dbReference type="eggNOG" id="COG3968">
    <property type="taxonomic scope" value="Bacteria"/>
</dbReference>
<evidence type="ECO:0000259" key="3">
    <source>
        <dbReference type="PROSITE" id="PS51986"/>
    </source>
</evidence>
<name>F2NWX4_TRES6</name>
<feature type="domain" description="GS beta-grasp" evidence="3">
    <location>
        <begin position="63"/>
        <end position="152"/>
    </location>
</feature>
<dbReference type="PROSITE" id="PS51987">
    <property type="entry name" value="GS_CATALYTIC"/>
    <property type="match status" value="1"/>
</dbReference>
<dbReference type="Pfam" id="PF18318">
    <property type="entry name" value="Gln-synt_C-ter"/>
    <property type="match status" value="1"/>
</dbReference>
<dbReference type="InterPro" id="IPR008147">
    <property type="entry name" value="Gln_synt_N"/>
</dbReference>
<feature type="domain" description="GS catalytic" evidence="4">
    <location>
        <begin position="157"/>
        <end position="587"/>
    </location>
</feature>
<dbReference type="PANTHER" id="PTHR42974:SF1">
    <property type="entry name" value="TYPE-3 GLUTAMINE SYNTHETASE"/>
    <property type="match status" value="1"/>
</dbReference>
<dbReference type="GeneID" id="302997451"/>
<accession>F2NWX4</accession>
<dbReference type="InterPro" id="IPR027303">
    <property type="entry name" value="Gln_synth_gly_rich_site"/>
</dbReference>
<evidence type="ECO:0000256" key="1">
    <source>
        <dbReference type="PROSITE-ProRule" id="PRU01330"/>
    </source>
</evidence>
<dbReference type="InterPro" id="IPR022147">
    <property type="entry name" value="GSIII_N"/>
</dbReference>
<organism evidence="5 6">
    <name type="scientific">Treponema succinifaciens (strain ATCC 33096 / DSM 2489 / 6091)</name>
    <dbReference type="NCBI Taxonomy" id="869209"/>
    <lineage>
        <taxon>Bacteria</taxon>
        <taxon>Pseudomonadati</taxon>
        <taxon>Spirochaetota</taxon>
        <taxon>Spirochaetia</taxon>
        <taxon>Spirochaetales</taxon>
        <taxon>Treponemataceae</taxon>
        <taxon>Treponema</taxon>
    </lineage>
</organism>
<dbReference type="GO" id="GO:0006542">
    <property type="term" value="P:glutamine biosynthetic process"/>
    <property type="evidence" value="ECO:0007669"/>
    <property type="project" value="InterPro"/>
</dbReference>
<evidence type="ECO:0000313" key="6">
    <source>
        <dbReference type="Proteomes" id="UP000006852"/>
    </source>
</evidence>
<evidence type="ECO:0000313" key="5">
    <source>
        <dbReference type="EMBL" id="AEB13173.1"/>
    </source>
</evidence>
<sequence>MSTNVPELFGSMVFNQKVMKERLPKETFKALKKTLDDGEPLKIDVANQVAHAMKEWAIEKGATHFTHWFQPLTGITAEKHDSFITPQDDGTVIMSFSGKELVKGEPDASSFPSGGRRATFEARGYTVWDPTAYPFVKEHTLCIPTAFCSYTGEALDKKTPLLRSMEALNKQALRILKLFGNEDATHVATTVGPEQEYFIVDQKLYSQRKDLRMTGRTLFGAKPSKGQEMDDQYFAALNPRIVEYMEDLNDTLWKYGILSKTEHNEVAPAQHEMAPIFTTTNLAADQNQLTMEVMKKVARRHGLVCLLHEKPFAGLNGSGKHNNWSMSTNLGENLLEPGKTPEKNAQFLLFLTAVIKAVDENQDLLRISVASAGNDHRLGANEAPPAIISMYLGDELYAVLESIKDGKPLGEHGAQKMTIGVDVLPPIPKDSTDRNRTSPFAFTGNKFEFRSCGSSLSISGPNTTLDSIVAYTLREFADELEKATDFDAALAELIKREVTKHWKVIFNGNGYDSSWIDEAEKRGLLNLRTLPDAMAHYLDSKNVKLFTEMGVYTDIEMNSHYEIKLEKYAQILNIEVQTMLEMISKDILPAAFKYMDSVSKTAIDLKAVVPGAKASAQSELLSKLDTLVNSLAEKAAKLDKLHEAAQNAGDCMKIARAYVDSVIPAMTEARDVADAIEPLLGEEYKPFPGYEDLLFRV</sequence>
<proteinExistence type="inferred from homology"/>
<dbReference type="KEGG" id="tsu:Tresu_0210"/>
<dbReference type="Gene3D" id="1.20.120.1560">
    <property type="match status" value="1"/>
</dbReference>
<dbReference type="SMART" id="SM01230">
    <property type="entry name" value="Gln-synt_C"/>
    <property type="match status" value="1"/>
</dbReference>
<dbReference type="InterPro" id="IPR014746">
    <property type="entry name" value="Gln_synth/guanido_kin_cat_dom"/>
</dbReference>
<dbReference type="InterPro" id="IPR008146">
    <property type="entry name" value="Gln_synth_cat_dom"/>
</dbReference>
<evidence type="ECO:0000259" key="4">
    <source>
        <dbReference type="PROSITE" id="PS51987"/>
    </source>
</evidence>
<dbReference type="Pfam" id="PF12437">
    <property type="entry name" value="GSIII_N"/>
    <property type="match status" value="1"/>
</dbReference>
<reference evidence="5 6" key="1">
    <citation type="journal article" date="2011" name="Stand. Genomic Sci.">
        <title>Complete genome sequence of Treponema succinifaciens type strain (6091).</title>
        <authorList>
            <person name="Han C."/>
            <person name="Gronow S."/>
            <person name="Teshima H."/>
            <person name="Lapidus A."/>
            <person name="Nolan M."/>
            <person name="Lucas S."/>
            <person name="Hammon N."/>
            <person name="Deshpande S."/>
            <person name="Cheng J.F."/>
            <person name="Zeytun A."/>
            <person name="Tapia R."/>
            <person name="Goodwin L."/>
            <person name="Pitluck S."/>
            <person name="Liolios K."/>
            <person name="Pagani I."/>
            <person name="Ivanova N."/>
            <person name="Mavromatis K."/>
            <person name="Mikhailova N."/>
            <person name="Huntemann M."/>
            <person name="Pati A."/>
            <person name="Chen A."/>
            <person name="Palaniappan K."/>
            <person name="Land M."/>
            <person name="Hauser L."/>
            <person name="Brambilla E.M."/>
            <person name="Rohde M."/>
            <person name="Goker M."/>
            <person name="Woyke T."/>
            <person name="Bristow J."/>
            <person name="Eisen J.A."/>
            <person name="Markowitz V."/>
            <person name="Hugenholtz P."/>
            <person name="Kyrpides N.C."/>
            <person name="Klenk H.P."/>
            <person name="Detter J.C."/>
        </authorList>
    </citation>
    <scope>NUCLEOTIDE SEQUENCE [LARGE SCALE GENOMIC DNA]</scope>
    <source>
        <strain evidence="6">ATCC 33096 / DSM 2489 / 6091</strain>
    </source>
</reference>
<dbReference type="PANTHER" id="PTHR42974">
    <property type="entry name" value="GLUTAMINE SYNTHETASE"/>
    <property type="match status" value="1"/>
</dbReference>
<dbReference type="HOGENOM" id="CLU_024307_0_0_12"/>
<dbReference type="PROSITE" id="PS00181">
    <property type="entry name" value="GLNA_ATP"/>
    <property type="match status" value="1"/>
</dbReference>
<dbReference type="PROSITE" id="PS51986">
    <property type="entry name" value="GS_BETA_GRASP"/>
    <property type="match status" value="1"/>
</dbReference>
<dbReference type="InterPro" id="IPR040577">
    <property type="entry name" value="Gln-synt_C"/>
</dbReference>
<dbReference type="STRING" id="869209.Tresu_0210"/>
<keyword evidence="6" id="KW-1185">Reference proteome</keyword>
<reference evidence="6" key="2">
    <citation type="submission" date="2011-04" db="EMBL/GenBank/DDBJ databases">
        <title>The complete genome of chromosome of Treponema succinifaciens DSM 2489.</title>
        <authorList>
            <person name="Lucas S."/>
            <person name="Copeland A."/>
            <person name="Lapidus A."/>
            <person name="Bruce D."/>
            <person name="Goodwin L."/>
            <person name="Pitluck S."/>
            <person name="Peters L."/>
            <person name="Kyrpides N."/>
            <person name="Mavromatis K."/>
            <person name="Ivanova N."/>
            <person name="Ovchinnikova G."/>
            <person name="Teshima H."/>
            <person name="Detter J.C."/>
            <person name="Tapia R."/>
            <person name="Han C."/>
            <person name="Land M."/>
            <person name="Hauser L."/>
            <person name="Markowitz V."/>
            <person name="Cheng J.-F."/>
            <person name="Hugenholtz P."/>
            <person name="Woyke T."/>
            <person name="Wu D."/>
            <person name="Gronow S."/>
            <person name="Wellnitz S."/>
            <person name="Brambilla E."/>
            <person name="Klenk H.-P."/>
            <person name="Eisen J.A."/>
        </authorList>
    </citation>
    <scope>NUCLEOTIDE SEQUENCE [LARGE SCALE GENOMIC DNA]</scope>
    <source>
        <strain evidence="6">ATCC 33096 / DSM 2489 / 6091</strain>
    </source>
</reference>